<dbReference type="Pfam" id="PF13738">
    <property type="entry name" value="Pyr_redox_3"/>
    <property type="match status" value="1"/>
</dbReference>
<evidence type="ECO:0000256" key="1">
    <source>
        <dbReference type="SAM" id="MobiDB-lite"/>
    </source>
</evidence>
<dbReference type="EMBL" id="VLJN01000034">
    <property type="protein sequence ID" value="TWG81861.1"/>
    <property type="molecule type" value="Genomic_DNA"/>
</dbReference>
<evidence type="ECO:0000313" key="2">
    <source>
        <dbReference type="EMBL" id="TWG81861.1"/>
    </source>
</evidence>
<proteinExistence type="predicted"/>
<feature type="region of interest" description="Disordered" evidence="1">
    <location>
        <begin position="650"/>
        <end position="670"/>
    </location>
</feature>
<protein>
    <submittedName>
        <fullName evidence="2">4-hydroxyacetophenone monooxygenase</fullName>
    </submittedName>
</protein>
<dbReference type="OrthoDB" id="9766402at2"/>
<dbReference type="InterPro" id="IPR051209">
    <property type="entry name" value="FAD-bind_Monooxygenase_sf"/>
</dbReference>
<reference evidence="2 3" key="1">
    <citation type="submission" date="2019-07" db="EMBL/GenBank/DDBJ databases">
        <title>Genome sequencing of lignin-degrading bacterial isolates.</title>
        <authorList>
            <person name="Gladden J."/>
        </authorList>
    </citation>
    <scope>NUCLEOTIDE SEQUENCE [LARGE SCALE GENOMIC DNA]</scope>
    <source>
        <strain evidence="2 3">J11</strain>
    </source>
</reference>
<feature type="compositionally biased region" description="Low complexity" evidence="1">
    <location>
        <begin position="650"/>
        <end position="660"/>
    </location>
</feature>
<dbReference type="InterPro" id="IPR036188">
    <property type="entry name" value="FAD/NAD-bd_sf"/>
</dbReference>
<accession>A0A562B9J9</accession>
<organism evidence="2 3">
    <name type="scientific">Cupriavidus gilardii J11</name>
    <dbReference type="NCBI Taxonomy" id="936133"/>
    <lineage>
        <taxon>Bacteria</taxon>
        <taxon>Pseudomonadati</taxon>
        <taxon>Pseudomonadota</taxon>
        <taxon>Betaproteobacteria</taxon>
        <taxon>Burkholderiales</taxon>
        <taxon>Burkholderiaceae</taxon>
        <taxon>Cupriavidus</taxon>
    </lineage>
</organism>
<keyword evidence="2" id="KW-0560">Oxidoreductase</keyword>
<keyword evidence="2" id="KW-0503">Monooxygenase</keyword>
<dbReference type="PANTHER" id="PTHR42877:SF4">
    <property type="entry name" value="FAD_NAD(P)-BINDING DOMAIN-CONTAINING PROTEIN-RELATED"/>
    <property type="match status" value="1"/>
</dbReference>
<dbReference type="PRINTS" id="PR00368">
    <property type="entry name" value="FADPNR"/>
</dbReference>
<keyword evidence="3" id="KW-1185">Reference proteome</keyword>
<comment type="caution">
    <text evidence="2">The sequence shown here is derived from an EMBL/GenBank/DDBJ whole genome shotgun (WGS) entry which is preliminary data.</text>
</comment>
<dbReference type="SUPFAM" id="SSF51905">
    <property type="entry name" value="FAD/NAD(P)-binding domain"/>
    <property type="match status" value="2"/>
</dbReference>
<sequence length="670" mass="74899">MTHTHAGGAAWRQTLRHALQDANLPTLLMVLVHLTGDTRWLSEPYHCTRIRGLDDNDSGGLPQAVQDEIREVAFAAIVRWKEGAAPALPGPDLDTLVAMMQSSVGEPIPPSYGPMIAASLGLDEDMVIDQRGRFAVPDGFRAVIIGAGVGGLCAAIRLQGAGIPYVVIEKNAEVGGTWYENRYPGAGVDTPNHIYSYSFAKADWSRYFALQDEIQRYFEGVADQHGLRRHIRFETRVESAHYDQASMQWIVRTAGKHGKREALHADIVISAVGLLNVPKMPAIPGLDTFAGPCFHTARWPQDLDVSGKRVAVIGNGASAMQVVPAIADKVKALTVFQRSKQWAAPFEKFQKRVPDTKRFLLREVPFYQEWYRQRLAYIFNDRIHASLQIDPEWPHPERAINKTNDRHRAYFTDYIKEQLGDRQDLLPEVLPDYPPFGKRMLMDNGWFRTMARPHVTLVTGGIREIAGNEIVTDKGERHTADILVVATGFDAINMLASFKLYGRGGKSIRDAWDERGAEAFMGVTVPDFPNFFMLAGPNTALGHGGSVVALLETQTSYILNLLRQAMARTTGRFEIEVRRDRHDAFNERVQQAHARMIWTHKGMSNWYRNAHGRVVATTPFRNDDYWHMARKADLGDYRLRIAGRHATANDATSVAASDADSQGKPVEARS</sequence>
<dbReference type="Proteomes" id="UP000318141">
    <property type="component" value="Unassembled WGS sequence"/>
</dbReference>
<evidence type="ECO:0000313" key="3">
    <source>
        <dbReference type="Proteomes" id="UP000318141"/>
    </source>
</evidence>
<dbReference type="AlphaFoldDB" id="A0A562B9J9"/>
<dbReference type="Gene3D" id="3.50.50.60">
    <property type="entry name" value="FAD/NAD(P)-binding domain"/>
    <property type="match status" value="3"/>
</dbReference>
<dbReference type="GO" id="GO:0004497">
    <property type="term" value="F:monooxygenase activity"/>
    <property type="evidence" value="ECO:0007669"/>
    <property type="project" value="UniProtKB-KW"/>
</dbReference>
<name>A0A562B9J9_9BURK</name>
<gene>
    <name evidence="2" type="ORF">L602_000400001800</name>
</gene>
<dbReference type="PANTHER" id="PTHR42877">
    <property type="entry name" value="L-ORNITHINE N(5)-MONOOXYGENASE-RELATED"/>
    <property type="match status" value="1"/>
</dbReference>